<accession>A0A9W8XM99</accession>
<dbReference type="OrthoDB" id="3770113at2759"/>
<gene>
    <name evidence="2" type="ORF">N0V89_005925</name>
</gene>
<dbReference type="Proteomes" id="UP001140513">
    <property type="component" value="Unassembled WGS sequence"/>
</dbReference>
<dbReference type="GeneID" id="80909455"/>
<dbReference type="AlphaFoldDB" id="A0A9W8XM99"/>
<feature type="signal peptide" evidence="1">
    <location>
        <begin position="1"/>
        <end position="18"/>
    </location>
</feature>
<reference evidence="2" key="1">
    <citation type="submission" date="2022-10" db="EMBL/GenBank/DDBJ databases">
        <title>Tapping the CABI collections for fungal endophytes: first genome assemblies for Collariella, Neodidymelliopsis, Ascochyta clinopodiicola, Didymella pomorum, Didymosphaeria variabile, Neocosmospora piperis and Neocucurbitaria cava.</title>
        <authorList>
            <person name="Hill R."/>
        </authorList>
    </citation>
    <scope>NUCLEOTIDE SEQUENCE</scope>
    <source>
        <strain evidence="2">IMI 356815</strain>
    </source>
</reference>
<organism evidence="2 3">
    <name type="scientific">Didymosphaeria variabile</name>
    <dbReference type="NCBI Taxonomy" id="1932322"/>
    <lineage>
        <taxon>Eukaryota</taxon>
        <taxon>Fungi</taxon>
        <taxon>Dikarya</taxon>
        <taxon>Ascomycota</taxon>
        <taxon>Pezizomycotina</taxon>
        <taxon>Dothideomycetes</taxon>
        <taxon>Pleosporomycetidae</taxon>
        <taxon>Pleosporales</taxon>
        <taxon>Massarineae</taxon>
        <taxon>Didymosphaeriaceae</taxon>
        <taxon>Didymosphaeria</taxon>
    </lineage>
</organism>
<evidence type="ECO:0000256" key="1">
    <source>
        <dbReference type="SAM" id="SignalP"/>
    </source>
</evidence>
<feature type="chain" id="PRO_5040860782" evidence="1">
    <location>
        <begin position="19"/>
        <end position="133"/>
    </location>
</feature>
<comment type="caution">
    <text evidence="2">The sequence shown here is derived from an EMBL/GenBank/DDBJ whole genome shotgun (WGS) entry which is preliminary data.</text>
</comment>
<proteinExistence type="predicted"/>
<name>A0A9W8XM99_9PLEO</name>
<protein>
    <submittedName>
        <fullName evidence="2">Uncharacterized protein</fullName>
    </submittedName>
</protein>
<sequence>MQFSTSFLLFALPFLAAAAPADLHAEPIKNIETRNVPGCVVRSEWGGEWTEGGLARYRTKFTAAELPSADVCDVPYFTCLAMSNRQCWTEGDTTFVDGSYVKGAGFDSYKACLQNAKQQWAKDNGCACEGEFC</sequence>
<evidence type="ECO:0000313" key="3">
    <source>
        <dbReference type="Proteomes" id="UP001140513"/>
    </source>
</evidence>
<evidence type="ECO:0000313" key="2">
    <source>
        <dbReference type="EMBL" id="KAJ4354191.1"/>
    </source>
</evidence>
<keyword evidence="1" id="KW-0732">Signal</keyword>
<dbReference type="RefSeq" id="XP_056071965.1">
    <property type="nucleotide sequence ID" value="XM_056214698.1"/>
</dbReference>
<keyword evidence="3" id="KW-1185">Reference proteome</keyword>
<dbReference type="EMBL" id="JAPEUX010000004">
    <property type="protein sequence ID" value="KAJ4354191.1"/>
    <property type="molecule type" value="Genomic_DNA"/>
</dbReference>